<feature type="compositionally biased region" description="Low complexity" evidence="1">
    <location>
        <begin position="30"/>
        <end position="44"/>
    </location>
</feature>
<evidence type="ECO:0000313" key="3">
    <source>
        <dbReference type="Proteomes" id="UP001066276"/>
    </source>
</evidence>
<evidence type="ECO:0000256" key="1">
    <source>
        <dbReference type="SAM" id="MobiDB-lite"/>
    </source>
</evidence>
<sequence>MPGGKSSGKHPHNLLFSEALVQPKVTATQGTSSGSASSPATSSPLEVTGRILQKIAAVGDRLETMDARISDLTIASSSIRADIAGFRETVHNLDQHLTSNEEHVTALPGQEAELRSLQTKITDLEDRSRRDNIRLFGFPEHKWGALILNPPSKLYYPNSQTAKNEEINRNIEYLIDEKQASIVTGKLLYQRVAV</sequence>
<gene>
    <name evidence="2" type="ORF">NDU88_001586</name>
</gene>
<organism evidence="2 3">
    <name type="scientific">Pleurodeles waltl</name>
    <name type="common">Iberian ribbed newt</name>
    <dbReference type="NCBI Taxonomy" id="8319"/>
    <lineage>
        <taxon>Eukaryota</taxon>
        <taxon>Metazoa</taxon>
        <taxon>Chordata</taxon>
        <taxon>Craniata</taxon>
        <taxon>Vertebrata</taxon>
        <taxon>Euteleostomi</taxon>
        <taxon>Amphibia</taxon>
        <taxon>Batrachia</taxon>
        <taxon>Caudata</taxon>
        <taxon>Salamandroidea</taxon>
        <taxon>Salamandridae</taxon>
        <taxon>Pleurodelinae</taxon>
        <taxon>Pleurodeles</taxon>
    </lineage>
</organism>
<protein>
    <submittedName>
        <fullName evidence="2">Uncharacterized protein</fullName>
    </submittedName>
</protein>
<dbReference type="AlphaFoldDB" id="A0AAV7W0X4"/>
<reference evidence="2" key="1">
    <citation type="journal article" date="2022" name="bioRxiv">
        <title>Sequencing and chromosome-scale assembly of the giantPleurodeles waltlgenome.</title>
        <authorList>
            <person name="Brown T."/>
            <person name="Elewa A."/>
            <person name="Iarovenko S."/>
            <person name="Subramanian E."/>
            <person name="Araus A.J."/>
            <person name="Petzold A."/>
            <person name="Susuki M."/>
            <person name="Suzuki K.-i.T."/>
            <person name="Hayashi T."/>
            <person name="Toyoda A."/>
            <person name="Oliveira C."/>
            <person name="Osipova E."/>
            <person name="Leigh N.D."/>
            <person name="Simon A."/>
            <person name="Yun M.H."/>
        </authorList>
    </citation>
    <scope>NUCLEOTIDE SEQUENCE</scope>
    <source>
        <strain evidence="2">20211129_DDA</strain>
        <tissue evidence="2">Liver</tissue>
    </source>
</reference>
<dbReference type="Gene3D" id="1.20.5.340">
    <property type="match status" value="1"/>
</dbReference>
<proteinExistence type="predicted"/>
<dbReference type="EMBL" id="JANPWB010000002">
    <property type="protein sequence ID" value="KAJ1206177.1"/>
    <property type="molecule type" value="Genomic_DNA"/>
</dbReference>
<feature type="region of interest" description="Disordered" evidence="1">
    <location>
        <begin position="1"/>
        <end position="45"/>
    </location>
</feature>
<evidence type="ECO:0000313" key="2">
    <source>
        <dbReference type="EMBL" id="KAJ1206177.1"/>
    </source>
</evidence>
<keyword evidence="3" id="KW-1185">Reference proteome</keyword>
<comment type="caution">
    <text evidence="2">The sequence shown here is derived from an EMBL/GenBank/DDBJ whole genome shotgun (WGS) entry which is preliminary data.</text>
</comment>
<dbReference type="Proteomes" id="UP001066276">
    <property type="component" value="Chromosome 1_2"/>
</dbReference>
<name>A0AAV7W0X4_PLEWA</name>
<accession>A0AAV7W0X4</accession>